<dbReference type="AlphaFoldDB" id="A0A938XXS8"/>
<keyword evidence="3" id="KW-1185">Reference proteome</keyword>
<comment type="caution">
    <text evidence="2">The sequence shown here is derived from an EMBL/GenBank/DDBJ whole genome shotgun (WGS) entry which is preliminary data.</text>
</comment>
<gene>
    <name evidence="2" type="ORF">JOD01_001255</name>
</gene>
<organism evidence="2 3">
    <name type="scientific">Brevibacillus fulvus</name>
    <dbReference type="NCBI Taxonomy" id="1125967"/>
    <lineage>
        <taxon>Bacteria</taxon>
        <taxon>Bacillati</taxon>
        <taxon>Bacillota</taxon>
        <taxon>Bacilli</taxon>
        <taxon>Bacillales</taxon>
        <taxon>Paenibacillaceae</taxon>
        <taxon>Brevibacillus</taxon>
    </lineage>
</organism>
<dbReference type="RefSeq" id="WP_204517378.1">
    <property type="nucleotide sequence ID" value="NZ_BAABIN010000038.1"/>
</dbReference>
<sequence length="80" mass="9099">MSVREQVIRLVSNEGCGVLPAEEIHEQRSLLEIGFDSLRYMELVVLLEETFHITFPDEMLEISAETNVSEIIRAVESAHV</sequence>
<dbReference type="PROSITE" id="PS50075">
    <property type="entry name" value="CARRIER"/>
    <property type="match status" value="1"/>
</dbReference>
<dbReference type="Proteomes" id="UP000717624">
    <property type="component" value="Unassembled WGS sequence"/>
</dbReference>
<name>A0A938XXS8_9BACL</name>
<dbReference type="Pfam" id="PF00550">
    <property type="entry name" value="PP-binding"/>
    <property type="match status" value="1"/>
</dbReference>
<evidence type="ECO:0000313" key="3">
    <source>
        <dbReference type="Proteomes" id="UP000717624"/>
    </source>
</evidence>
<protein>
    <submittedName>
        <fullName evidence="2">Acyl carrier protein</fullName>
    </submittedName>
</protein>
<dbReference type="Gene3D" id="1.10.1200.10">
    <property type="entry name" value="ACP-like"/>
    <property type="match status" value="1"/>
</dbReference>
<evidence type="ECO:0000259" key="1">
    <source>
        <dbReference type="PROSITE" id="PS50075"/>
    </source>
</evidence>
<dbReference type="InterPro" id="IPR036736">
    <property type="entry name" value="ACP-like_sf"/>
</dbReference>
<proteinExistence type="predicted"/>
<evidence type="ECO:0000313" key="2">
    <source>
        <dbReference type="EMBL" id="MBM7589655.1"/>
    </source>
</evidence>
<dbReference type="InterPro" id="IPR009081">
    <property type="entry name" value="PP-bd_ACP"/>
</dbReference>
<reference evidence="2" key="1">
    <citation type="submission" date="2021-01" db="EMBL/GenBank/DDBJ databases">
        <title>Genomic Encyclopedia of Type Strains, Phase IV (KMG-IV): sequencing the most valuable type-strain genomes for metagenomic binning, comparative biology and taxonomic classification.</title>
        <authorList>
            <person name="Goeker M."/>
        </authorList>
    </citation>
    <scope>NUCLEOTIDE SEQUENCE</scope>
    <source>
        <strain evidence="2">DSM 25523</strain>
    </source>
</reference>
<dbReference type="SUPFAM" id="SSF47336">
    <property type="entry name" value="ACP-like"/>
    <property type="match status" value="1"/>
</dbReference>
<feature type="domain" description="Carrier" evidence="1">
    <location>
        <begin position="2"/>
        <end position="79"/>
    </location>
</feature>
<accession>A0A938XXS8</accession>
<dbReference type="EMBL" id="JAFBEB010000003">
    <property type="protein sequence ID" value="MBM7589655.1"/>
    <property type="molecule type" value="Genomic_DNA"/>
</dbReference>